<comment type="subcellular location">
    <subcellularLocation>
        <location evidence="1 14">Cell membrane</location>
        <topology evidence="1 14">Multi-pass membrane protein</topology>
    </subcellularLocation>
</comment>
<evidence type="ECO:0000256" key="9">
    <source>
        <dbReference type="ARBA" id="ARBA00023065"/>
    </source>
</evidence>
<name>A0A3E3DW76_9FIRM</name>
<dbReference type="Gene3D" id="1.20.1730.10">
    <property type="entry name" value="Sodium/glucose cotransporter"/>
    <property type="match status" value="1"/>
</dbReference>
<evidence type="ECO:0000256" key="1">
    <source>
        <dbReference type="ARBA" id="ARBA00004651"/>
    </source>
</evidence>
<keyword evidence="8 14" id="KW-0915">Sodium</keyword>
<comment type="function">
    <text evidence="14">Catalyzes the sodium-dependent uptake of extracellular L-proline.</text>
</comment>
<dbReference type="EMBL" id="QUSM01000006">
    <property type="protein sequence ID" value="RGD73336.1"/>
    <property type="molecule type" value="Genomic_DNA"/>
</dbReference>
<dbReference type="InterPro" id="IPR050277">
    <property type="entry name" value="Sodium:Solute_Symporter"/>
</dbReference>
<dbReference type="CDD" id="cd11475">
    <property type="entry name" value="SLC5sbd_PutP"/>
    <property type="match status" value="1"/>
</dbReference>
<feature type="transmembrane region" description="Helical" evidence="14">
    <location>
        <begin position="475"/>
        <end position="493"/>
    </location>
</feature>
<evidence type="ECO:0000256" key="12">
    <source>
        <dbReference type="ARBA" id="ARBA00033708"/>
    </source>
</evidence>
<dbReference type="Proteomes" id="UP000261212">
    <property type="component" value="Unassembled WGS sequence"/>
</dbReference>
<feature type="transmembrane region" description="Helical" evidence="14">
    <location>
        <begin position="287"/>
        <end position="307"/>
    </location>
</feature>
<sequence>MESNQIGILLVIVIYLLGMIIIGAMFSKKNETANDFYLGGRRLGPFVTAMSAEASDMSSYLLMGIPGLAYISGIADAGWTAIGLAIGTYVNWLLVAKRIRVYTAVCKDSFTLPSFFSNRYRDNKNLLMLLASLVIIIFFIPYTGSGFAACGKLFSSLFGVDYTLAMVVSAIIIILYTALGGFLAASTTDFIQSIIMSVALLVIFVFGIGAAGGMDAVIDNAKALPGYLSMSATHDMASGASSPYGFLSIFSTLAWGLGYFGMPHILLRFMAIEDEQKLKVSRRIASVWVVISMAVAVFIGIIGYGMSKAGVIPMLEGASSETVIVQISHYLSTHGFIFAVLAGIVLSGIIASTMSTADSQLLAASSSVSENIIGGFFGKELDDKKRMIVARSCLVIIALIGMFIARDPNSSVFGIVSFAWAGFGAAFGPVVLFALFWRRSNKYGALASMLSGGVMVFVWKYLVRPLGGAFNIYELLPAFIIACVFMVVVSLVTEKPEKEITDEFDEVQRLLK</sequence>
<evidence type="ECO:0000256" key="2">
    <source>
        <dbReference type="ARBA" id="ARBA00006434"/>
    </source>
</evidence>
<evidence type="ECO:0000313" key="15">
    <source>
        <dbReference type="EMBL" id="RGD73336.1"/>
    </source>
</evidence>
<keyword evidence="11 14" id="KW-0739">Sodium transport</keyword>
<evidence type="ECO:0000256" key="4">
    <source>
        <dbReference type="ARBA" id="ARBA00022475"/>
    </source>
</evidence>
<dbReference type="GO" id="GO:0005298">
    <property type="term" value="F:proline:sodium symporter activity"/>
    <property type="evidence" value="ECO:0007669"/>
    <property type="project" value="UniProtKB-UniRule"/>
</dbReference>
<evidence type="ECO:0000256" key="8">
    <source>
        <dbReference type="ARBA" id="ARBA00023053"/>
    </source>
</evidence>
<protein>
    <recommendedName>
        <fullName evidence="14">Sodium/proline symporter</fullName>
    </recommendedName>
    <alternativeName>
        <fullName evidence="14">Proline permease</fullName>
    </alternativeName>
</protein>
<dbReference type="AlphaFoldDB" id="A0A3E3DW76"/>
<evidence type="ECO:0000256" key="6">
    <source>
        <dbReference type="ARBA" id="ARBA00022847"/>
    </source>
</evidence>
<evidence type="ECO:0000313" key="16">
    <source>
        <dbReference type="Proteomes" id="UP000261212"/>
    </source>
</evidence>
<dbReference type="GO" id="GO:0005886">
    <property type="term" value="C:plasma membrane"/>
    <property type="evidence" value="ECO:0007669"/>
    <property type="project" value="UniProtKB-SubCell"/>
</dbReference>
<feature type="transmembrane region" description="Helical" evidence="14">
    <location>
        <begin position="411"/>
        <end position="436"/>
    </location>
</feature>
<feature type="transmembrane region" description="Helical" evidence="14">
    <location>
        <begin position="164"/>
        <end position="185"/>
    </location>
</feature>
<comment type="catalytic activity">
    <reaction evidence="12">
        <text>L-proline(in) + Na(+)(in) = L-proline(out) + Na(+)(out)</text>
        <dbReference type="Rhea" id="RHEA:28967"/>
        <dbReference type="ChEBI" id="CHEBI:29101"/>
        <dbReference type="ChEBI" id="CHEBI:60039"/>
    </reaction>
</comment>
<feature type="transmembrane region" description="Helical" evidence="14">
    <location>
        <begin position="244"/>
        <end position="267"/>
    </location>
</feature>
<dbReference type="InterPro" id="IPR001734">
    <property type="entry name" value="Na/solute_symporter"/>
</dbReference>
<dbReference type="GO" id="GO:0031402">
    <property type="term" value="F:sodium ion binding"/>
    <property type="evidence" value="ECO:0007669"/>
    <property type="project" value="UniProtKB-UniRule"/>
</dbReference>
<dbReference type="PANTHER" id="PTHR48086:SF3">
    <property type="entry name" value="SODIUM_PROLINE SYMPORTER"/>
    <property type="match status" value="1"/>
</dbReference>
<feature type="transmembrane region" description="Helical" evidence="14">
    <location>
        <begin position="327"/>
        <end position="351"/>
    </location>
</feature>
<keyword evidence="9 14" id="KW-0406">Ion transport</keyword>
<dbReference type="InterPro" id="IPR018212">
    <property type="entry name" value="Na/solute_symporter_CS"/>
</dbReference>
<comment type="similarity">
    <text evidence="2 13">Belongs to the sodium:solute symporter (SSF) (TC 2.A.21) family.</text>
</comment>
<dbReference type="Pfam" id="PF00474">
    <property type="entry name" value="SSF"/>
    <property type="match status" value="1"/>
</dbReference>
<feature type="transmembrane region" description="Helical" evidence="14">
    <location>
        <begin position="443"/>
        <end position="463"/>
    </location>
</feature>
<keyword evidence="14" id="KW-0029">Amino-acid transport</keyword>
<dbReference type="NCBIfam" id="TIGR00813">
    <property type="entry name" value="sss"/>
    <property type="match status" value="1"/>
</dbReference>
<dbReference type="GO" id="GO:0015824">
    <property type="term" value="P:proline transport"/>
    <property type="evidence" value="ECO:0007669"/>
    <property type="project" value="UniProtKB-UniRule"/>
</dbReference>
<keyword evidence="10 14" id="KW-0472">Membrane</keyword>
<keyword evidence="5 14" id="KW-0812">Transmembrane</keyword>
<keyword evidence="6 14" id="KW-0769">Symport</keyword>
<keyword evidence="4 14" id="KW-1003">Cell membrane</keyword>
<evidence type="ECO:0000256" key="11">
    <source>
        <dbReference type="ARBA" id="ARBA00023201"/>
    </source>
</evidence>
<feature type="transmembrane region" description="Helical" evidence="14">
    <location>
        <begin position="126"/>
        <end position="144"/>
    </location>
</feature>
<comment type="caution">
    <text evidence="15">The sequence shown here is derived from an EMBL/GenBank/DDBJ whole genome shotgun (WGS) entry which is preliminary data.</text>
</comment>
<keyword evidence="7 14" id="KW-1133">Transmembrane helix</keyword>
<dbReference type="PROSITE" id="PS50283">
    <property type="entry name" value="NA_SOLUT_SYMP_3"/>
    <property type="match status" value="1"/>
</dbReference>
<evidence type="ECO:0000256" key="5">
    <source>
        <dbReference type="ARBA" id="ARBA00022692"/>
    </source>
</evidence>
<dbReference type="RefSeq" id="WP_117532611.1">
    <property type="nucleotide sequence ID" value="NZ_QUSM01000006.1"/>
</dbReference>
<gene>
    <name evidence="15" type="ORF">DW687_09860</name>
</gene>
<evidence type="ECO:0000256" key="3">
    <source>
        <dbReference type="ARBA" id="ARBA00022448"/>
    </source>
</evidence>
<dbReference type="InterPro" id="IPR011851">
    <property type="entry name" value="Na/Pro_symporter"/>
</dbReference>
<evidence type="ECO:0000256" key="14">
    <source>
        <dbReference type="RuleBase" id="RU366012"/>
    </source>
</evidence>
<feature type="transmembrane region" description="Helical" evidence="14">
    <location>
        <begin position="388"/>
        <end position="405"/>
    </location>
</feature>
<dbReference type="PROSITE" id="PS00456">
    <property type="entry name" value="NA_SOLUT_SYMP_1"/>
    <property type="match status" value="1"/>
</dbReference>
<reference evidence="15 16" key="1">
    <citation type="submission" date="2018-08" db="EMBL/GenBank/DDBJ databases">
        <title>A genome reference for cultivated species of the human gut microbiota.</title>
        <authorList>
            <person name="Zou Y."/>
            <person name="Xue W."/>
            <person name="Luo G."/>
        </authorList>
    </citation>
    <scope>NUCLEOTIDE SEQUENCE [LARGE SCALE GENOMIC DNA]</scope>
    <source>
        <strain evidence="15 16">AM25-6</strain>
    </source>
</reference>
<feature type="transmembrane region" description="Helical" evidence="14">
    <location>
        <begin position="77"/>
        <end position="95"/>
    </location>
</feature>
<evidence type="ECO:0000256" key="10">
    <source>
        <dbReference type="ARBA" id="ARBA00023136"/>
    </source>
</evidence>
<evidence type="ECO:0000256" key="13">
    <source>
        <dbReference type="RuleBase" id="RU362091"/>
    </source>
</evidence>
<evidence type="ECO:0000256" key="7">
    <source>
        <dbReference type="ARBA" id="ARBA00022989"/>
    </source>
</evidence>
<dbReference type="InterPro" id="IPR038377">
    <property type="entry name" value="Na/Glc_symporter_sf"/>
</dbReference>
<keyword evidence="3 14" id="KW-0813">Transport</keyword>
<proteinExistence type="inferred from homology"/>
<feature type="transmembrane region" description="Helical" evidence="14">
    <location>
        <begin position="6"/>
        <end position="26"/>
    </location>
</feature>
<dbReference type="PANTHER" id="PTHR48086">
    <property type="entry name" value="SODIUM/PROLINE SYMPORTER-RELATED"/>
    <property type="match status" value="1"/>
</dbReference>
<organism evidence="15 16">
    <name type="scientific">Anaerofustis stercorihominis</name>
    <dbReference type="NCBI Taxonomy" id="214853"/>
    <lineage>
        <taxon>Bacteria</taxon>
        <taxon>Bacillati</taxon>
        <taxon>Bacillota</taxon>
        <taxon>Clostridia</taxon>
        <taxon>Eubacteriales</taxon>
        <taxon>Eubacteriaceae</taxon>
        <taxon>Anaerofustis</taxon>
    </lineage>
</organism>
<feature type="transmembrane region" description="Helical" evidence="14">
    <location>
        <begin position="197"/>
        <end position="218"/>
    </location>
</feature>
<accession>A0A3E3DW76</accession>